<dbReference type="AlphaFoldDB" id="A0A8X7BJT4"/>
<accession>A0A8X7BJT4</accession>
<evidence type="ECO:0000313" key="2">
    <source>
        <dbReference type="Proteomes" id="UP000887159"/>
    </source>
</evidence>
<dbReference type="Proteomes" id="UP000887159">
    <property type="component" value="Unassembled WGS sequence"/>
</dbReference>
<dbReference type="PANTHER" id="PTHR45749">
    <property type="match status" value="1"/>
</dbReference>
<comment type="caution">
    <text evidence="1">The sequence shown here is derived from an EMBL/GenBank/DDBJ whole genome shotgun (WGS) entry which is preliminary data.</text>
</comment>
<dbReference type="EMBL" id="BMAU01021424">
    <property type="protein sequence ID" value="GFY34456.1"/>
    <property type="molecule type" value="Genomic_DNA"/>
</dbReference>
<sequence>MLAQNCLALRGTSDKLYDFGNGNFLQIVQLLAQFDPVMEEHLRKGLKKEEVKVHYLGKEVQNELITLLGENITSHIIGENKKAKYYSVILDCTPDISKTEQMTVLVNDTRWESRTEALKPLRYQLGGIYDALLAICNNSEIDNSLRVEASGLLSCVKQFKFLCCIVIWYKILNCINPISKLLQTKDYDLPSAMELLKNCKDFFKDLRSDTAFNEMLCDARELTDEIDIPFNFELTQHVIEFEEEMLILTMRHEMIR</sequence>
<protein>
    <submittedName>
        <fullName evidence="1">DUF4371 domain-containing protein</fullName>
    </submittedName>
</protein>
<dbReference type="PANTHER" id="PTHR45749:SF21">
    <property type="entry name" value="DUF4371 DOMAIN-CONTAINING PROTEIN"/>
    <property type="match status" value="1"/>
</dbReference>
<reference evidence="1" key="1">
    <citation type="submission" date="2020-08" db="EMBL/GenBank/DDBJ databases">
        <title>Multicomponent nature underlies the extraordinary mechanical properties of spider dragline silk.</title>
        <authorList>
            <person name="Kono N."/>
            <person name="Nakamura H."/>
            <person name="Mori M."/>
            <person name="Yoshida Y."/>
            <person name="Ohtoshi R."/>
            <person name="Malay A.D."/>
            <person name="Moran D.A.P."/>
            <person name="Tomita M."/>
            <person name="Numata K."/>
            <person name="Arakawa K."/>
        </authorList>
    </citation>
    <scope>NUCLEOTIDE SEQUENCE</scope>
</reference>
<proteinExistence type="predicted"/>
<evidence type="ECO:0000313" key="1">
    <source>
        <dbReference type="EMBL" id="GFY34456.1"/>
    </source>
</evidence>
<organism evidence="1 2">
    <name type="scientific">Trichonephila clavipes</name>
    <name type="common">Golden silk orbweaver</name>
    <name type="synonym">Nephila clavipes</name>
    <dbReference type="NCBI Taxonomy" id="2585209"/>
    <lineage>
        <taxon>Eukaryota</taxon>
        <taxon>Metazoa</taxon>
        <taxon>Ecdysozoa</taxon>
        <taxon>Arthropoda</taxon>
        <taxon>Chelicerata</taxon>
        <taxon>Arachnida</taxon>
        <taxon>Araneae</taxon>
        <taxon>Araneomorphae</taxon>
        <taxon>Entelegynae</taxon>
        <taxon>Araneoidea</taxon>
        <taxon>Nephilidae</taxon>
        <taxon>Trichonephila</taxon>
    </lineage>
</organism>
<name>A0A8X7BJT4_TRICX</name>
<gene>
    <name evidence="1" type="primary">TcasGA2_TC002023</name>
    <name evidence="1" type="ORF">TNCV_2821421</name>
</gene>
<keyword evidence="2" id="KW-1185">Reference proteome</keyword>